<accession>A0A1W2M4A8</accession>
<dbReference type="InterPro" id="IPR027843">
    <property type="entry name" value="DUF4440"/>
</dbReference>
<dbReference type="AlphaFoldDB" id="A0A1W2M4A8"/>
<dbReference type="OrthoDB" id="7375616at2"/>
<dbReference type="EMBL" id="LQMT02000002">
    <property type="protein sequence ID" value="ONF75000.1"/>
    <property type="molecule type" value="Genomic_DNA"/>
</dbReference>
<comment type="caution">
    <text evidence="2">The sequence shown here is derived from an EMBL/GenBank/DDBJ whole genome shotgun (WGS) entry which is preliminary data.</text>
</comment>
<name>A0A1W2M4A8_9PSEU</name>
<sequence length="134" mass="14521">MAPLDADTVLVDLPTAAEQLPAAFMDAFNTGDAQRLGTLYASSAILVPSRDHPVAGSELHAANQRLLDYGLPIEIRLRHAYVTDDIALLIADWALRGVTRNGDTVDLSGTATDVAQRSTDGRWRYLIDNPYGTQ</sequence>
<evidence type="ECO:0000313" key="2">
    <source>
        <dbReference type="EMBL" id="ONF75000.1"/>
    </source>
</evidence>
<dbReference type="Proteomes" id="UP000076660">
    <property type="component" value="Unassembled WGS sequence"/>
</dbReference>
<dbReference type="InterPro" id="IPR032710">
    <property type="entry name" value="NTF2-like_dom_sf"/>
</dbReference>
<feature type="domain" description="DUF4440" evidence="1">
    <location>
        <begin position="21"/>
        <end position="124"/>
    </location>
</feature>
<protein>
    <recommendedName>
        <fullName evidence="1">DUF4440 domain-containing protein</fullName>
    </recommendedName>
</protein>
<evidence type="ECO:0000259" key="1">
    <source>
        <dbReference type="Pfam" id="PF14534"/>
    </source>
</evidence>
<evidence type="ECO:0000313" key="3">
    <source>
        <dbReference type="Proteomes" id="UP000076660"/>
    </source>
</evidence>
<dbReference type="Gene3D" id="3.10.450.50">
    <property type="match status" value="1"/>
</dbReference>
<dbReference type="SUPFAM" id="SSF54427">
    <property type="entry name" value="NTF2-like"/>
    <property type="match status" value="1"/>
</dbReference>
<dbReference type="Pfam" id="PF14534">
    <property type="entry name" value="DUF4440"/>
    <property type="match status" value="1"/>
</dbReference>
<reference evidence="2 3" key="1">
    <citation type="submission" date="2016-12" db="EMBL/GenBank/DDBJ databases">
        <title>Amycolatopsis keratiniphila subsp. keratiniphila genome sequencing and assembly.</title>
        <authorList>
            <person name="Mayilraj S."/>
            <person name="Kaur N."/>
        </authorList>
    </citation>
    <scope>NUCLEOTIDE SEQUENCE [LARGE SCALE GENOMIC DNA]</scope>
    <source>
        <strain evidence="2 3">DSM 44409</strain>
    </source>
</reference>
<proteinExistence type="predicted"/>
<organism evidence="2 3">
    <name type="scientific">Amycolatopsis keratiniphila subsp. keratiniphila</name>
    <dbReference type="NCBI Taxonomy" id="227715"/>
    <lineage>
        <taxon>Bacteria</taxon>
        <taxon>Bacillati</taxon>
        <taxon>Actinomycetota</taxon>
        <taxon>Actinomycetes</taxon>
        <taxon>Pseudonocardiales</taxon>
        <taxon>Pseudonocardiaceae</taxon>
        <taxon>Amycolatopsis</taxon>
        <taxon>Amycolatopsis japonica group</taxon>
    </lineage>
</organism>
<gene>
    <name evidence="2" type="ORF">AVR91_0200310</name>
</gene>